<evidence type="ECO:0000313" key="10">
    <source>
        <dbReference type="Proteomes" id="UP001597214"/>
    </source>
</evidence>
<keyword evidence="10" id="KW-1185">Reference proteome</keyword>
<comment type="subcellular location">
    <subcellularLocation>
        <location evidence="1">Cell membrane</location>
        <topology evidence="1">Multi-pass membrane protein</topology>
    </subcellularLocation>
</comment>
<keyword evidence="6 7" id="KW-0472">Membrane</keyword>
<feature type="transmembrane region" description="Helical" evidence="7">
    <location>
        <begin position="125"/>
        <end position="143"/>
    </location>
</feature>
<dbReference type="EMBL" id="JBHUEM010000014">
    <property type="protein sequence ID" value="MFD1736992.1"/>
    <property type="molecule type" value="Genomic_DNA"/>
</dbReference>
<evidence type="ECO:0000259" key="8">
    <source>
        <dbReference type="Pfam" id="PF00892"/>
    </source>
</evidence>
<dbReference type="RefSeq" id="WP_377928183.1">
    <property type="nucleotide sequence ID" value="NZ_JBHUEM010000014.1"/>
</dbReference>
<comment type="similarity">
    <text evidence="2">Belongs to the EamA transporter family.</text>
</comment>
<dbReference type="SUPFAM" id="SSF103481">
    <property type="entry name" value="Multidrug resistance efflux transporter EmrE"/>
    <property type="match status" value="2"/>
</dbReference>
<gene>
    <name evidence="9" type="ORF">ACFSCX_10495</name>
</gene>
<reference evidence="10" key="1">
    <citation type="journal article" date="2019" name="Int. J. Syst. Evol. Microbiol.">
        <title>The Global Catalogue of Microorganisms (GCM) 10K type strain sequencing project: providing services to taxonomists for standard genome sequencing and annotation.</title>
        <authorList>
            <consortium name="The Broad Institute Genomics Platform"/>
            <consortium name="The Broad Institute Genome Sequencing Center for Infectious Disease"/>
            <person name="Wu L."/>
            <person name="Ma J."/>
        </authorList>
    </citation>
    <scope>NUCLEOTIDE SEQUENCE [LARGE SCALE GENOMIC DNA]</scope>
    <source>
        <strain evidence="10">CCUG 49339</strain>
    </source>
</reference>
<evidence type="ECO:0000256" key="5">
    <source>
        <dbReference type="ARBA" id="ARBA00022989"/>
    </source>
</evidence>
<evidence type="ECO:0000256" key="6">
    <source>
        <dbReference type="ARBA" id="ARBA00023136"/>
    </source>
</evidence>
<feature type="transmembrane region" description="Helical" evidence="7">
    <location>
        <begin position="99"/>
        <end position="118"/>
    </location>
</feature>
<feature type="transmembrane region" description="Helical" evidence="7">
    <location>
        <begin position="217"/>
        <end position="236"/>
    </location>
</feature>
<feature type="transmembrane region" description="Helical" evidence="7">
    <location>
        <begin position="37"/>
        <end position="58"/>
    </location>
</feature>
<evidence type="ECO:0000256" key="2">
    <source>
        <dbReference type="ARBA" id="ARBA00007362"/>
    </source>
</evidence>
<evidence type="ECO:0000256" key="7">
    <source>
        <dbReference type="SAM" id="Phobius"/>
    </source>
</evidence>
<accession>A0ABW4LR51</accession>
<name>A0ABW4LR51_9BACI</name>
<feature type="transmembrane region" description="Helical" evidence="7">
    <location>
        <begin position="7"/>
        <end position="31"/>
    </location>
</feature>
<feature type="transmembrane region" description="Helical" evidence="7">
    <location>
        <begin position="273"/>
        <end position="293"/>
    </location>
</feature>
<comment type="caution">
    <text evidence="9">The sequence shown here is derived from an EMBL/GenBank/DDBJ whole genome shotgun (WGS) entry which is preliminary data.</text>
</comment>
<dbReference type="InterPro" id="IPR037185">
    <property type="entry name" value="EmrE-like"/>
</dbReference>
<dbReference type="PANTHER" id="PTHR32322">
    <property type="entry name" value="INNER MEMBRANE TRANSPORTER"/>
    <property type="match status" value="1"/>
</dbReference>
<feature type="transmembrane region" description="Helical" evidence="7">
    <location>
        <begin position="183"/>
        <end position="202"/>
    </location>
</feature>
<dbReference type="InterPro" id="IPR050638">
    <property type="entry name" value="AA-Vitamin_Transporters"/>
</dbReference>
<feature type="transmembrane region" description="Helical" evidence="7">
    <location>
        <begin position="155"/>
        <end position="171"/>
    </location>
</feature>
<keyword evidence="3" id="KW-1003">Cell membrane</keyword>
<evidence type="ECO:0000256" key="4">
    <source>
        <dbReference type="ARBA" id="ARBA00022692"/>
    </source>
</evidence>
<keyword evidence="4 7" id="KW-0812">Transmembrane</keyword>
<dbReference type="Pfam" id="PF00892">
    <property type="entry name" value="EamA"/>
    <property type="match status" value="2"/>
</dbReference>
<feature type="domain" description="EamA" evidence="8">
    <location>
        <begin position="9"/>
        <end position="141"/>
    </location>
</feature>
<feature type="transmembrane region" description="Helical" evidence="7">
    <location>
        <begin position="248"/>
        <end position="267"/>
    </location>
</feature>
<organism evidence="9 10">
    <name type="scientific">Bacillus salitolerans</name>
    <dbReference type="NCBI Taxonomy" id="1437434"/>
    <lineage>
        <taxon>Bacteria</taxon>
        <taxon>Bacillati</taxon>
        <taxon>Bacillota</taxon>
        <taxon>Bacilli</taxon>
        <taxon>Bacillales</taxon>
        <taxon>Bacillaceae</taxon>
        <taxon>Bacillus</taxon>
    </lineage>
</organism>
<evidence type="ECO:0000313" key="9">
    <source>
        <dbReference type="EMBL" id="MFD1736992.1"/>
    </source>
</evidence>
<evidence type="ECO:0000256" key="3">
    <source>
        <dbReference type="ARBA" id="ARBA00022475"/>
    </source>
</evidence>
<dbReference type="InterPro" id="IPR000620">
    <property type="entry name" value="EamA_dom"/>
</dbReference>
<sequence>MENEKKYPIYIMLFLVMVAWGFNVIATKVIVMAFPPIMVTSFRILVAGVCVFIILSFLQQVRLPSKREGFFIFWGALFNVLGHQYFISIALTQTTATNAGLILGMGPLLTTILAIIFLGNRLNGIRLIGILLGLMGVFFIILQNGRISGLSIGDVNAFISILSMAISFIIIKKAATSLDPRLMTAYMLVIGAIFLFIVSLLTEPNALQQMGNGTLNLWLLFWGSAILSTALGHMFYNYGIGKVGAAEAAIFTNLSPFFAVVGAVVFLHEALSISQIIGFMFIVLGVILGSGAYEEIQKGRKRKRNVGVLE</sequence>
<feature type="domain" description="EamA" evidence="8">
    <location>
        <begin position="152"/>
        <end position="288"/>
    </location>
</feature>
<keyword evidence="5 7" id="KW-1133">Transmembrane helix</keyword>
<protein>
    <submittedName>
        <fullName evidence="9">DMT family transporter</fullName>
    </submittedName>
</protein>
<evidence type="ECO:0000256" key="1">
    <source>
        <dbReference type="ARBA" id="ARBA00004651"/>
    </source>
</evidence>
<dbReference type="Proteomes" id="UP001597214">
    <property type="component" value="Unassembled WGS sequence"/>
</dbReference>
<proteinExistence type="inferred from homology"/>
<feature type="transmembrane region" description="Helical" evidence="7">
    <location>
        <begin position="70"/>
        <end position="87"/>
    </location>
</feature>
<dbReference type="PANTHER" id="PTHR32322:SF18">
    <property type="entry name" value="S-ADENOSYLMETHIONINE_S-ADENOSYLHOMOCYSTEINE TRANSPORTER"/>
    <property type="match status" value="1"/>
</dbReference>